<dbReference type="EMBL" id="CAWUFR010000208">
    <property type="protein sequence ID" value="CAK6972657.1"/>
    <property type="molecule type" value="Genomic_DNA"/>
</dbReference>
<evidence type="ECO:0000313" key="3">
    <source>
        <dbReference type="Proteomes" id="UP001314229"/>
    </source>
</evidence>
<accession>A0AAV1PLH6</accession>
<evidence type="ECO:0000313" key="2">
    <source>
        <dbReference type="EMBL" id="CAK6972657.1"/>
    </source>
</evidence>
<evidence type="ECO:0000256" key="1">
    <source>
        <dbReference type="SAM" id="MobiDB-lite"/>
    </source>
</evidence>
<feature type="compositionally biased region" description="Polar residues" evidence="1">
    <location>
        <begin position="107"/>
        <end position="122"/>
    </location>
</feature>
<feature type="compositionally biased region" description="Basic and acidic residues" evidence="1">
    <location>
        <begin position="91"/>
        <end position="105"/>
    </location>
</feature>
<reference evidence="2 3" key="1">
    <citation type="submission" date="2024-01" db="EMBL/GenBank/DDBJ databases">
        <authorList>
            <person name="Alioto T."/>
            <person name="Alioto T."/>
            <person name="Gomez Garrido J."/>
        </authorList>
    </citation>
    <scope>NUCLEOTIDE SEQUENCE [LARGE SCALE GENOMIC DNA]</scope>
</reference>
<proteinExistence type="predicted"/>
<dbReference type="Proteomes" id="UP001314229">
    <property type="component" value="Unassembled WGS sequence"/>
</dbReference>
<name>A0AAV1PLH6_SCOSC</name>
<keyword evidence="3" id="KW-1185">Reference proteome</keyword>
<sequence length="286" mass="32393">MANRLLQLRVFVNERLTAAAEEIFGAVERTILEYRNDMYLSREDVKQSGLLMLAEGLNRQMEFSAVSQEVSVSEAEASTQPTHTADASPEPQEHWTSRDNDKLQELYEQSTQPISRRQTQTDTSREEELLPSTSTDWLKTEEEDDGYERSEAANFWQPLSSDSMDEHDTSDAEYTERGDSNSCLKTVKSKQKAKQRLLGTALGSQLSEQQPCLPQTPPFANMVMMQLQAKTATLPLLPALTPGKKRKRCQSCPKKKDTKTSTICLKCQKYICKAHCQTFTYCLTCI</sequence>
<feature type="region of interest" description="Disordered" evidence="1">
    <location>
        <begin position="71"/>
        <end position="178"/>
    </location>
</feature>
<feature type="compositionally biased region" description="Basic and acidic residues" evidence="1">
    <location>
        <begin position="164"/>
        <end position="178"/>
    </location>
</feature>
<gene>
    <name evidence="2" type="ORF">FSCOSCO3_A000970</name>
</gene>
<comment type="caution">
    <text evidence="2">The sequence shown here is derived from an EMBL/GenBank/DDBJ whole genome shotgun (WGS) entry which is preliminary data.</text>
</comment>
<organism evidence="2 3">
    <name type="scientific">Scomber scombrus</name>
    <name type="common">Atlantic mackerel</name>
    <name type="synonym">Scomber vernalis</name>
    <dbReference type="NCBI Taxonomy" id="13677"/>
    <lineage>
        <taxon>Eukaryota</taxon>
        <taxon>Metazoa</taxon>
        <taxon>Chordata</taxon>
        <taxon>Craniata</taxon>
        <taxon>Vertebrata</taxon>
        <taxon>Euteleostomi</taxon>
        <taxon>Actinopterygii</taxon>
        <taxon>Neopterygii</taxon>
        <taxon>Teleostei</taxon>
        <taxon>Neoteleostei</taxon>
        <taxon>Acanthomorphata</taxon>
        <taxon>Pelagiaria</taxon>
        <taxon>Scombriformes</taxon>
        <taxon>Scombridae</taxon>
        <taxon>Scomber</taxon>
    </lineage>
</organism>
<dbReference type="AlphaFoldDB" id="A0AAV1PLH6"/>
<protein>
    <submittedName>
        <fullName evidence="2">Uncharacterized protein LOC128355732</fullName>
    </submittedName>
</protein>